<accession>X1IYN1</accession>
<name>X1IYN1_9ZZZZ</name>
<dbReference type="EMBL" id="BARU01036001">
    <property type="protein sequence ID" value="GAH86832.1"/>
    <property type="molecule type" value="Genomic_DNA"/>
</dbReference>
<comment type="caution">
    <text evidence="1">The sequence shown here is derived from an EMBL/GenBank/DDBJ whole genome shotgun (WGS) entry which is preliminary data.</text>
</comment>
<sequence length="66" mass="7837">MERKKGRKIPSKVIRVDKIQIIKLKEIGRGDHKLGLEKVLNVYKIITQQPEEKLMKHIDNFMVDLR</sequence>
<feature type="non-terminal residue" evidence="1">
    <location>
        <position position="66"/>
    </location>
</feature>
<dbReference type="AlphaFoldDB" id="X1IYN1"/>
<evidence type="ECO:0000313" key="1">
    <source>
        <dbReference type="EMBL" id="GAH86832.1"/>
    </source>
</evidence>
<organism evidence="1">
    <name type="scientific">marine sediment metagenome</name>
    <dbReference type="NCBI Taxonomy" id="412755"/>
    <lineage>
        <taxon>unclassified sequences</taxon>
        <taxon>metagenomes</taxon>
        <taxon>ecological metagenomes</taxon>
    </lineage>
</organism>
<proteinExistence type="predicted"/>
<gene>
    <name evidence="1" type="ORF">S03H2_56294</name>
</gene>
<protein>
    <submittedName>
        <fullName evidence="1">Uncharacterized protein</fullName>
    </submittedName>
</protein>
<reference evidence="1" key="1">
    <citation type="journal article" date="2014" name="Front. Microbiol.">
        <title>High frequency of phylogenetically diverse reductive dehalogenase-homologous genes in deep subseafloor sedimentary metagenomes.</title>
        <authorList>
            <person name="Kawai M."/>
            <person name="Futagami T."/>
            <person name="Toyoda A."/>
            <person name="Takaki Y."/>
            <person name="Nishi S."/>
            <person name="Hori S."/>
            <person name="Arai W."/>
            <person name="Tsubouchi T."/>
            <person name="Morono Y."/>
            <person name="Uchiyama I."/>
            <person name="Ito T."/>
            <person name="Fujiyama A."/>
            <person name="Inagaki F."/>
            <person name="Takami H."/>
        </authorList>
    </citation>
    <scope>NUCLEOTIDE SEQUENCE</scope>
    <source>
        <strain evidence="1">Expedition CK06-06</strain>
    </source>
</reference>